<feature type="compositionally biased region" description="Low complexity" evidence="1">
    <location>
        <begin position="248"/>
        <end position="264"/>
    </location>
</feature>
<reference evidence="2" key="2">
    <citation type="submission" date="2021-08" db="EMBL/GenBank/DDBJ databases">
        <authorList>
            <person name="Tani A."/>
            <person name="Ola A."/>
            <person name="Ogura Y."/>
            <person name="Katsura K."/>
            <person name="Hayashi T."/>
        </authorList>
    </citation>
    <scope>NUCLEOTIDE SEQUENCE</scope>
    <source>
        <strain evidence="2">NBRC 103626</strain>
    </source>
</reference>
<feature type="region of interest" description="Disordered" evidence="1">
    <location>
        <begin position="156"/>
        <end position="178"/>
    </location>
</feature>
<feature type="compositionally biased region" description="Basic and acidic residues" evidence="1">
    <location>
        <begin position="447"/>
        <end position="464"/>
    </location>
</feature>
<sequence length="825" mass="81144">MSEVLSFPPPTTAARRGWSQQELAEFYRVEAALVRAGLPIDSEQGLSDEAEPWFVFCRPDGAPIMHFARIGGRYLVASEVLDGPLWGDDFRGLINQVALRHPELLPIRQGGDGTRITVHPAALLAALVAAATVILSSEDAEAAELGNAAALAPVGRLEQAPQPRPGGSAGPAEADERDSYRKQLEALVVSAMIFAAFAAEEAESRGGLEALVDPQARAAKAQDIPLDADSSASPDGAVHRAGPGAPHVQGSAGAVPAGSGSAVQPGAAAGSRPVGAEVAPDGPEKAAPAQGGPLTAEPNGHAVFRSGEAGPSRAAGSPASVEPGLERSAASSSAASLGDAAGVPRTGADDAAVQSQPRSVAHAAEDAVSGGPVRIERALHRNADKGAIEADEAGRGAAKGADGARGIEGSKGIRGERGTDGDATSADGHSGRVHAERPGEASGGADPGRRESDGDLGRAGDRSDAPGGPAESRGHHSVASAEVPAAQPDAVSRDGRGDSRPASGGDTSDLGEHGSREAGAPVETASTSHSWTQAGTQESDAHPAKGAESSGKAAGGAEPAAGRGSDAPGSGEHGAAKAAAAVPAHAEGGPSAATHSPASESGHDGNVPRQLGGGDKLVPAGHGEARSGASGEAASTSHPHDGPAQAGEASSAEAQGRGAHGHGQTTGLGTDSAIPESRDAASLGAAGKAAAASHLDDPPLVVNRKSVAATPDPDAGHGRTADGAGPGPQRDAATHAPAAPHATTPQADDASVQPRNAGAAISQGPGKVLAANVDAHGNIVFSSDPGHDSAPAPGHVQAHDGAHAEVGLVGLADHPGQMHHLDLHG</sequence>
<dbReference type="RefSeq" id="WP_238302243.1">
    <property type="nucleotide sequence ID" value="NZ_BPQM01000036.1"/>
</dbReference>
<feature type="compositionally biased region" description="Basic and acidic residues" evidence="1">
    <location>
        <begin position="429"/>
        <end position="439"/>
    </location>
</feature>
<feature type="compositionally biased region" description="Basic and acidic residues" evidence="1">
    <location>
        <begin position="411"/>
        <end position="420"/>
    </location>
</feature>
<evidence type="ECO:0000256" key="1">
    <source>
        <dbReference type="SAM" id="MobiDB-lite"/>
    </source>
</evidence>
<feature type="compositionally biased region" description="Low complexity" evidence="1">
    <location>
        <begin position="305"/>
        <end position="320"/>
    </location>
</feature>
<dbReference type="Proteomes" id="UP001055108">
    <property type="component" value="Unassembled WGS sequence"/>
</dbReference>
<feature type="compositionally biased region" description="Polar residues" evidence="1">
    <location>
        <begin position="524"/>
        <end position="538"/>
    </location>
</feature>
<feature type="compositionally biased region" description="Low complexity" evidence="1">
    <location>
        <begin position="620"/>
        <end position="637"/>
    </location>
</feature>
<evidence type="ECO:0000313" key="3">
    <source>
        <dbReference type="Proteomes" id="UP001055108"/>
    </source>
</evidence>
<organism evidence="2 3">
    <name type="scientific">Methylobacterium gregans</name>
    <dbReference type="NCBI Taxonomy" id="374424"/>
    <lineage>
        <taxon>Bacteria</taxon>
        <taxon>Pseudomonadati</taxon>
        <taxon>Pseudomonadota</taxon>
        <taxon>Alphaproteobacteria</taxon>
        <taxon>Hyphomicrobiales</taxon>
        <taxon>Methylobacteriaceae</taxon>
        <taxon>Methylobacterium</taxon>
    </lineage>
</organism>
<feature type="compositionally biased region" description="Low complexity" evidence="1">
    <location>
        <begin position="644"/>
        <end position="656"/>
    </location>
</feature>
<feature type="compositionally biased region" description="Low complexity" evidence="1">
    <location>
        <begin position="734"/>
        <end position="750"/>
    </location>
</feature>
<name>A0AA37HMZ6_9HYPH</name>
<comment type="caution">
    <text evidence="2">The sequence shown here is derived from an EMBL/GenBank/DDBJ whole genome shotgun (WGS) entry which is preliminary data.</text>
</comment>
<gene>
    <name evidence="2" type="ORF">NBEOAGPD_1767</name>
</gene>
<protein>
    <submittedName>
        <fullName evidence="2">Uncharacterized protein</fullName>
    </submittedName>
</protein>
<dbReference type="EMBL" id="BPQM01000036">
    <property type="protein sequence ID" value="GJD78550.1"/>
    <property type="molecule type" value="Genomic_DNA"/>
</dbReference>
<feature type="region of interest" description="Disordered" evidence="1">
    <location>
        <begin position="386"/>
        <end position="685"/>
    </location>
</feature>
<feature type="compositionally biased region" description="Low complexity" evidence="1">
    <location>
        <begin position="576"/>
        <end position="590"/>
    </location>
</feature>
<keyword evidence="3" id="KW-1185">Reference proteome</keyword>
<reference evidence="2" key="1">
    <citation type="journal article" date="2016" name="Front. Microbiol.">
        <title>Genome Sequence of the Piezophilic, Mesophilic Sulfate-Reducing Bacterium Desulfovibrio indicus J2T.</title>
        <authorList>
            <person name="Cao J."/>
            <person name="Maignien L."/>
            <person name="Shao Z."/>
            <person name="Alain K."/>
            <person name="Jebbar M."/>
        </authorList>
    </citation>
    <scope>NUCLEOTIDE SEQUENCE</scope>
    <source>
        <strain evidence="2">NBRC 103626</strain>
    </source>
</reference>
<accession>A0AA37HMZ6</accession>
<feature type="region of interest" description="Disordered" evidence="1">
    <location>
        <begin position="226"/>
        <end position="374"/>
    </location>
</feature>
<feature type="region of interest" description="Disordered" evidence="1">
    <location>
        <begin position="707"/>
        <end position="762"/>
    </location>
</feature>
<proteinExistence type="predicted"/>
<feature type="compositionally biased region" description="Low complexity" evidence="1">
    <location>
        <begin position="546"/>
        <end position="562"/>
    </location>
</feature>
<dbReference type="AlphaFoldDB" id="A0AA37HMZ6"/>
<evidence type="ECO:0000313" key="2">
    <source>
        <dbReference type="EMBL" id="GJD78550.1"/>
    </source>
</evidence>